<dbReference type="SMART" id="SM00558">
    <property type="entry name" value="JmjC"/>
    <property type="match status" value="1"/>
</dbReference>
<gene>
    <name evidence="3" type="ORF">B0T10DRAFT_469429</name>
</gene>
<feature type="compositionally biased region" description="Polar residues" evidence="1">
    <location>
        <begin position="455"/>
        <end position="469"/>
    </location>
</feature>
<reference evidence="3 4" key="1">
    <citation type="journal article" date="2021" name="Nat. Commun.">
        <title>Genetic determinants of endophytism in the Arabidopsis root mycobiome.</title>
        <authorList>
            <person name="Mesny F."/>
            <person name="Miyauchi S."/>
            <person name="Thiergart T."/>
            <person name="Pickel B."/>
            <person name="Atanasova L."/>
            <person name="Karlsson M."/>
            <person name="Huettel B."/>
            <person name="Barry K.W."/>
            <person name="Haridas S."/>
            <person name="Chen C."/>
            <person name="Bauer D."/>
            <person name="Andreopoulos W."/>
            <person name="Pangilinan J."/>
            <person name="LaButti K."/>
            <person name="Riley R."/>
            <person name="Lipzen A."/>
            <person name="Clum A."/>
            <person name="Drula E."/>
            <person name="Henrissat B."/>
            <person name="Kohler A."/>
            <person name="Grigoriev I.V."/>
            <person name="Martin F.M."/>
            <person name="Hacquard S."/>
        </authorList>
    </citation>
    <scope>NUCLEOTIDE SEQUENCE [LARGE SCALE GENOMIC DNA]</scope>
    <source>
        <strain evidence="3 4">MPI-CAGE-CH-0241</strain>
    </source>
</reference>
<evidence type="ECO:0000313" key="3">
    <source>
        <dbReference type="EMBL" id="KAH6900024.1"/>
    </source>
</evidence>
<dbReference type="AlphaFoldDB" id="A0A9P8WHD4"/>
<evidence type="ECO:0000313" key="4">
    <source>
        <dbReference type="Proteomes" id="UP000777438"/>
    </source>
</evidence>
<feature type="compositionally biased region" description="Low complexity" evidence="1">
    <location>
        <begin position="1"/>
        <end position="15"/>
    </location>
</feature>
<feature type="domain" description="JmjC" evidence="2">
    <location>
        <begin position="258"/>
        <end position="426"/>
    </location>
</feature>
<dbReference type="GO" id="GO:0032452">
    <property type="term" value="F:histone demethylase activity"/>
    <property type="evidence" value="ECO:0007669"/>
    <property type="project" value="TreeGrafter"/>
</dbReference>
<accession>A0A9P8WHD4</accession>
<organism evidence="3 4">
    <name type="scientific">Thelonectria olida</name>
    <dbReference type="NCBI Taxonomy" id="1576542"/>
    <lineage>
        <taxon>Eukaryota</taxon>
        <taxon>Fungi</taxon>
        <taxon>Dikarya</taxon>
        <taxon>Ascomycota</taxon>
        <taxon>Pezizomycotina</taxon>
        <taxon>Sordariomycetes</taxon>
        <taxon>Hypocreomycetidae</taxon>
        <taxon>Hypocreales</taxon>
        <taxon>Nectriaceae</taxon>
        <taxon>Thelonectria</taxon>
    </lineage>
</organism>
<proteinExistence type="predicted"/>
<protein>
    <submittedName>
        <fullName evidence="3">JmjC domain, hydroxylase-domain-containing protein</fullName>
    </submittedName>
</protein>
<dbReference type="OrthoDB" id="1678912at2759"/>
<comment type="caution">
    <text evidence="3">The sequence shown here is derived from an EMBL/GenBank/DDBJ whole genome shotgun (WGS) entry which is preliminary data.</text>
</comment>
<dbReference type="EMBL" id="JAGPYM010000001">
    <property type="protein sequence ID" value="KAH6900024.1"/>
    <property type="molecule type" value="Genomic_DNA"/>
</dbReference>
<dbReference type="SUPFAM" id="SSF51197">
    <property type="entry name" value="Clavaminate synthase-like"/>
    <property type="match status" value="1"/>
</dbReference>
<dbReference type="GO" id="GO:0000785">
    <property type="term" value="C:chromatin"/>
    <property type="evidence" value="ECO:0007669"/>
    <property type="project" value="TreeGrafter"/>
</dbReference>
<dbReference type="PANTHER" id="PTHR10694">
    <property type="entry name" value="LYSINE-SPECIFIC DEMETHYLASE"/>
    <property type="match status" value="1"/>
</dbReference>
<feature type="compositionally biased region" description="Basic and acidic residues" evidence="1">
    <location>
        <begin position="489"/>
        <end position="507"/>
    </location>
</feature>
<name>A0A9P8WHD4_9HYPO</name>
<keyword evidence="4" id="KW-1185">Reference proteome</keyword>
<sequence>MDALLPAPGAATLPAVPQEPPPDIQPEANLAAPVAVAVAFTVSHNSPPENEADQGPLSDPTTGLIQPASATHLQINDEPPLAGTLPFESSRHQEPVSFSDASALPKSPGASSDLSEPDPSEFAIDYDYDGPDGHRILRLKPTLSQWDDFAAILAFARHRGADDDGCFKIILPSQLQEALPEKTSPHKVPANAYRPTQSKKNSFWRVNTVLSEGTFVSTEPGPEYNSSALEAFDDLRRMFHKNNRKQIRNVRYRVDVPAWTPEQRRAAGVPERSPIHPLKGDKLDYTRAIIPGIHTPYVYESGPHFGASFQIHAEDFRLVSLNHLYKGRKIWITVPSTAVDIAEEALGRKRGCSQFMRHRAEFFFPQKLDKLGIPYRIVDQRPGETIVILPDAYHEGFSTGYTIAEAKNYADGNWTTDTYQPCEAKCQLVTAIPADLMRPLEEGETRLDLCAAYTSTDPEENMSSNNEVTTPEEVVPSNQKVTTPMPAKRSLDNEDDPRERDMKRIKA</sequence>
<feature type="compositionally biased region" description="Acidic residues" evidence="1">
    <location>
        <begin position="115"/>
        <end position="127"/>
    </location>
</feature>
<dbReference type="Gene3D" id="2.60.120.650">
    <property type="entry name" value="Cupin"/>
    <property type="match status" value="1"/>
</dbReference>
<feature type="region of interest" description="Disordered" evidence="1">
    <location>
        <begin position="1"/>
        <end position="127"/>
    </location>
</feature>
<dbReference type="Proteomes" id="UP000777438">
    <property type="component" value="Unassembled WGS sequence"/>
</dbReference>
<feature type="compositionally biased region" description="Polar residues" evidence="1">
    <location>
        <begin position="59"/>
        <end position="74"/>
    </location>
</feature>
<dbReference type="Pfam" id="PF02373">
    <property type="entry name" value="JmjC"/>
    <property type="match status" value="1"/>
</dbReference>
<evidence type="ECO:0000259" key="2">
    <source>
        <dbReference type="PROSITE" id="PS51184"/>
    </source>
</evidence>
<feature type="region of interest" description="Disordered" evidence="1">
    <location>
        <begin position="455"/>
        <end position="507"/>
    </location>
</feature>
<dbReference type="InterPro" id="IPR003347">
    <property type="entry name" value="JmjC_dom"/>
</dbReference>
<dbReference type="PROSITE" id="PS51184">
    <property type="entry name" value="JMJC"/>
    <property type="match status" value="1"/>
</dbReference>
<dbReference type="GO" id="GO:0010468">
    <property type="term" value="P:regulation of gene expression"/>
    <property type="evidence" value="ECO:0007669"/>
    <property type="project" value="TreeGrafter"/>
</dbReference>
<dbReference type="GO" id="GO:0005634">
    <property type="term" value="C:nucleus"/>
    <property type="evidence" value="ECO:0007669"/>
    <property type="project" value="TreeGrafter"/>
</dbReference>
<evidence type="ECO:0000256" key="1">
    <source>
        <dbReference type="SAM" id="MobiDB-lite"/>
    </source>
</evidence>